<keyword evidence="1" id="KW-0175">Coiled coil</keyword>
<dbReference type="EMBL" id="BAABJX010000062">
    <property type="protein sequence ID" value="GAA4849102.1"/>
    <property type="molecule type" value="Genomic_DNA"/>
</dbReference>
<keyword evidence="2" id="KW-0472">Membrane</keyword>
<accession>A0ABP9DKV6</accession>
<gene>
    <name evidence="3" type="ORF">GCM10023331_37200</name>
</gene>
<organism evidence="3 4">
    <name type="scientific">Algivirga pacifica</name>
    <dbReference type="NCBI Taxonomy" id="1162670"/>
    <lineage>
        <taxon>Bacteria</taxon>
        <taxon>Pseudomonadati</taxon>
        <taxon>Bacteroidota</taxon>
        <taxon>Cytophagia</taxon>
        <taxon>Cytophagales</taxon>
        <taxon>Flammeovirgaceae</taxon>
        <taxon>Algivirga</taxon>
    </lineage>
</organism>
<evidence type="ECO:0000313" key="3">
    <source>
        <dbReference type="EMBL" id="GAA4849102.1"/>
    </source>
</evidence>
<reference evidence="4" key="1">
    <citation type="journal article" date="2019" name="Int. J. Syst. Evol. Microbiol.">
        <title>The Global Catalogue of Microorganisms (GCM) 10K type strain sequencing project: providing services to taxonomists for standard genome sequencing and annotation.</title>
        <authorList>
            <consortium name="The Broad Institute Genomics Platform"/>
            <consortium name="The Broad Institute Genome Sequencing Center for Infectious Disease"/>
            <person name="Wu L."/>
            <person name="Ma J."/>
        </authorList>
    </citation>
    <scope>NUCLEOTIDE SEQUENCE [LARGE SCALE GENOMIC DNA]</scope>
    <source>
        <strain evidence="4">JCM 18326</strain>
    </source>
</reference>
<feature type="coiled-coil region" evidence="1">
    <location>
        <begin position="34"/>
        <end position="86"/>
    </location>
</feature>
<sequence length="159" mass="18142">MDSMENFSIESFLIGLAVGLVIALILYISQLIQRAHLKKEMKQLKKHLHQKMDLDAEATANKRQQIEQLKMENENLRISNQALMQKPGRKEVVTYQVYQKAVDILSSSMVGFSPAWHKALQEAEVQIKEIEEGKSFIRKILPPSFFGGGTDTTDEHTQE</sequence>
<proteinExistence type="predicted"/>
<evidence type="ECO:0000256" key="1">
    <source>
        <dbReference type="SAM" id="Coils"/>
    </source>
</evidence>
<protein>
    <submittedName>
        <fullName evidence="3">Uncharacterized protein</fullName>
    </submittedName>
</protein>
<dbReference type="RefSeq" id="WP_345374593.1">
    <property type="nucleotide sequence ID" value="NZ_BAABJX010000062.1"/>
</dbReference>
<keyword evidence="4" id="KW-1185">Reference proteome</keyword>
<keyword evidence="2" id="KW-1133">Transmembrane helix</keyword>
<name>A0ABP9DKV6_9BACT</name>
<dbReference type="Proteomes" id="UP001500298">
    <property type="component" value="Unassembled WGS sequence"/>
</dbReference>
<evidence type="ECO:0000313" key="4">
    <source>
        <dbReference type="Proteomes" id="UP001500298"/>
    </source>
</evidence>
<keyword evidence="2" id="KW-0812">Transmembrane</keyword>
<evidence type="ECO:0000256" key="2">
    <source>
        <dbReference type="SAM" id="Phobius"/>
    </source>
</evidence>
<feature type="transmembrane region" description="Helical" evidence="2">
    <location>
        <begin position="12"/>
        <end position="32"/>
    </location>
</feature>
<comment type="caution">
    <text evidence="3">The sequence shown here is derived from an EMBL/GenBank/DDBJ whole genome shotgun (WGS) entry which is preliminary data.</text>
</comment>